<dbReference type="InterPro" id="IPR027417">
    <property type="entry name" value="P-loop_NTPase"/>
</dbReference>
<dbReference type="SUPFAM" id="SSF52058">
    <property type="entry name" value="L domain-like"/>
    <property type="match status" value="1"/>
</dbReference>
<dbReference type="InterPro" id="IPR007111">
    <property type="entry name" value="NACHT_NTPase"/>
</dbReference>
<dbReference type="RefSeq" id="WP_376804774.1">
    <property type="nucleotide sequence ID" value="NZ_JBHTAC010000002.1"/>
</dbReference>
<dbReference type="Gene3D" id="3.80.10.10">
    <property type="entry name" value="Ribonuclease Inhibitor"/>
    <property type="match status" value="1"/>
</dbReference>
<dbReference type="Proteomes" id="UP001596392">
    <property type="component" value="Unassembled WGS sequence"/>
</dbReference>
<keyword evidence="5" id="KW-1185">Reference proteome</keyword>
<evidence type="ECO:0000313" key="4">
    <source>
        <dbReference type="EMBL" id="MFC7241299.1"/>
    </source>
</evidence>
<dbReference type="InterPro" id="IPR054547">
    <property type="entry name" value="NNH1"/>
</dbReference>
<dbReference type="EMBL" id="JBHTAC010000002">
    <property type="protein sequence ID" value="MFC7241299.1"/>
    <property type="molecule type" value="Genomic_DNA"/>
</dbReference>
<gene>
    <name evidence="4" type="ORF">ACFQO7_02285</name>
</gene>
<evidence type="ECO:0000259" key="3">
    <source>
        <dbReference type="PROSITE" id="PS50837"/>
    </source>
</evidence>
<keyword evidence="1" id="KW-0547">Nucleotide-binding</keyword>
<evidence type="ECO:0000313" key="5">
    <source>
        <dbReference type="Proteomes" id="UP001596392"/>
    </source>
</evidence>
<dbReference type="Pfam" id="PF22733">
    <property type="entry name" value="NNH1"/>
    <property type="match status" value="1"/>
</dbReference>
<name>A0ABW2GQX9_9ACTN</name>
<evidence type="ECO:0000256" key="2">
    <source>
        <dbReference type="ARBA" id="ARBA00022840"/>
    </source>
</evidence>
<dbReference type="SUPFAM" id="SSF52540">
    <property type="entry name" value="P-loop containing nucleoside triphosphate hydrolases"/>
    <property type="match status" value="1"/>
</dbReference>
<protein>
    <submittedName>
        <fullName evidence="4">NACHT domain-containing protein</fullName>
    </submittedName>
</protein>
<dbReference type="Pfam" id="PF05729">
    <property type="entry name" value="NACHT"/>
    <property type="match status" value="1"/>
</dbReference>
<dbReference type="InterPro" id="IPR032675">
    <property type="entry name" value="LRR_dom_sf"/>
</dbReference>
<dbReference type="Gene3D" id="3.40.50.300">
    <property type="entry name" value="P-loop containing nucleotide triphosphate hydrolases"/>
    <property type="match status" value="1"/>
</dbReference>
<dbReference type="PROSITE" id="PS50837">
    <property type="entry name" value="NACHT"/>
    <property type="match status" value="1"/>
</dbReference>
<proteinExistence type="predicted"/>
<dbReference type="PANTHER" id="PTHR46844:SF1">
    <property type="entry name" value="SLR5058 PROTEIN"/>
    <property type="match status" value="1"/>
</dbReference>
<feature type="domain" description="NACHT" evidence="3">
    <location>
        <begin position="291"/>
        <end position="627"/>
    </location>
</feature>
<reference evidence="5" key="1">
    <citation type="journal article" date="2019" name="Int. J. Syst. Evol. Microbiol.">
        <title>The Global Catalogue of Microorganisms (GCM) 10K type strain sequencing project: providing services to taxonomists for standard genome sequencing and annotation.</title>
        <authorList>
            <consortium name="The Broad Institute Genomics Platform"/>
            <consortium name="The Broad Institute Genome Sequencing Center for Infectious Disease"/>
            <person name="Wu L."/>
            <person name="Ma J."/>
        </authorList>
    </citation>
    <scope>NUCLEOTIDE SEQUENCE [LARGE SCALE GENOMIC DNA]</scope>
    <source>
        <strain evidence="5">CGMCC 1.9106</strain>
    </source>
</reference>
<organism evidence="4 5">
    <name type="scientific">Catellatospora aurea</name>
    <dbReference type="NCBI Taxonomy" id="1337874"/>
    <lineage>
        <taxon>Bacteria</taxon>
        <taxon>Bacillati</taxon>
        <taxon>Actinomycetota</taxon>
        <taxon>Actinomycetes</taxon>
        <taxon>Micromonosporales</taxon>
        <taxon>Micromonosporaceae</taxon>
        <taxon>Catellatospora</taxon>
    </lineage>
</organism>
<keyword evidence="2" id="KW-0067">ATP-binding</keyword>
<dbReference type="PRINTS" id="PR00364">
    <property type="entry name" value="DISEASERSIST"/>
</dbReference>
<evidence type="ECO:0000256" key="1">
    <source>
        <dbReference type="ARBA" id="ARBA00022741"/>
    </source>
</evidence>
<sequence length="1101" mass="122302">MPALESAALGLARTVASSAATLWLSHRRDRANSSGQLSDLISTQFRDRFQRRKAELQLESMASDIAERIERLFEADGSQIPNNEAVAAIEVVSRTLRNPALTDKVLFVNDADPSTLLLSLRPTLNANITSAGLSEASTRMAEIVLQDCVRCYVELVRHLPEFNNRANQEILARLSQMSTDLSVLLSMMPPLQSTESNRSEDPQITLDRYTQFISAHYDQLGLFGVDVRNFSPETTLSIAYLNLAVTGPDTNTQAVLSRQRPSNRSFLNGLKGTYDDDTTGLRVESALSKSNRILIRGEAGSGKSTLLRWLAINAARREFTGNLSAWNGKVPFLVKLRSYADRALPVVGNQLGEDIASFGADLPSGCVNRLFAEGRAILLVDGVDELVKNQRAAVRSWLRKILDQYPDVVAVVTSRPTAAPARWLTNEGFTALMLERMTPTDIAEFVYRWHRAIRGARHLPCDVDELPRYERRLLARLDANHHLRGLATNPLMCAMLCALNLDRTDDLPHDRLSLYRAALEMLLERRDAARSVPAYRRIALGGQHSMSLLQDLAWRFSIAGHAELDIDHAKSHVRRKLTTMPKVEASTDDVFEHLLDRSGVLKDIAEDRISFVHRTFQEYLTAKEVSEENYIDMLLQHASRDMWRETVIMTAGHASTEYRHRLINGLLDRAEKASQKQARWLRLLAAACIETSPALAPDILARIDNHLALLVPPRSVIEARSLALAGERVIDLLPDDISLLSNNAARAAVETVSYVGGPKALRKLARYGTDDRSSTIGALLEAANNFEPEEYARTVLADSPLHDGFVNVNDWTSSMLPHLRQLTGVRALVEDLDALLKLLPPVRRLDVMNRRMSRGGRALDLSGLAGRNDLEELLVESYVRAETLPESLTALKRLRLWQVHSDASKMDLNWLAKFPQLTTLQLGEFIGARSMNPLLQIAALSSLTLNARLDRKPFGKVEFISRLPHLDSLGINGCSDEDVLSIVATAQPKLTNLQLMRLNVRSIDLNHVTRLPLKHLDIDSCTAHVDLLPLANLQTLETLDIRGCMSVGDLSPLAALPNLSSIYLYGVPDLDLSPLAGMGHLTVWAYSSQVRNAAGVRVRGY</sequence>
<dbReference type="PANTHER" id="PTHR46844">
    <property type="entry name" value="SLR5058 PROTEIN"/>
    <property type="match status" value="1"/>
</dbReference>
<accession>A0ABW2GQX9</accession>
<comment type="caution">
    <text evidence="4">The sequence shown here is derived from an EMBL/GenBank/DDBJ whole genome shotgun (WGS) entry which is preliminary data.</text>
</comment>